<evidence type="ECO:0000313" key="2">
    <source>
        <dbReference type="EMBL" id="RSZ32933.1"/>
    </source>
</evidence>
<dbReference type="EMBL" id="RXFQ01000012">
    <property type="protein sequence ID" value="RSZ32933.1"/>
    <property type="molecule type" value="Genomic_DNA"/>
</dbReference>
<proteinExistence type="predicted"/>
<dbReference type="InterPro" id="IPR013901">
    <property type="entry name" value="Anthrone_oxy"/>
</dbReference>
<dbReference type="Pfam" id="PF08592">
    <property type="entry name" value="Anthrone_oxy"/>
    <property type="match status" value="1"/>
</dbReference>
<accession>A0ABY0A3X6</accession>
<name>A0ABY0A3X6_9BURK</name>
<comment type="caution">
    <text evidence="2">The sequence shown here is derived from an EMBL/GenBank/DDBJ whole genome shotgun (WGS) entry which is preliminary data.</text>
</comment>
<feature type="transmembrane region" description="Helical" evidence="1">
    <location>
        <begin position="78"/>
        <end position="98"/>
    </location>
</feature>
<gene>
    <name evidence="2" type="ORF">EJO66_21065</name>
</gene>
<dbReference type="Proteomes" id="UP000271137">
    <property type="component" value="Unassembled WGS sequence"/>
</dbReference>
<keyword evidence="1" id="KW-0472">Membrane</keyword>
<sequence>MTANALRFILLLLLALLVGTMFGIWAGYSPAALSASAYVEQQQNAIRSLNTLMPAIGAACIVLTVWLAILAKDDARARYLLVAAVVCLLAAALVTRFGNQPINAIVMTWNPQSPPAEWAQLRDVWWRWHMVRASAGIASLGLVLLAVLGDRRR</sequence>
<keyword evidence="3" id="KW-1185">Reference proteome</keyword>
<evidence type="ECO:0000313" key="3">
    <source>
        <dbReference type="Proteomes" id="UP000271137"/>
    </source>
</evidence>
<feature type="transmembrane region" description="Helical" evidence="1">
    <location>
        <begin position="130"/>
        <end position="148"/>
    </location>
</feature>
<keyword evidence="1" id="KW-0812">Transmembrane</keyword>
<keyword evidence="1" id="KW-1133">Transmembrane helix</keyword>
<reference evidence="2 3" key="1">
    <citation type="submission" date="2018-12" db="EMBL/GenBank/DDBJ databases">
        <title>The genome sequences of strain 502.</title>
        <authorList>
            <person name="Gao J."/>
            <person name="Sun J."/>
        </authorList>
    </citation>
    <scope>NUCLEOTIDE SEQUENCE [LARGE SCALE GENOMIC DNA]</scope>
    <source>
        <strain evidence="2 3">502</strain>
    </source>
</reference>
<protein>
    <submittedName>
        <fullName evidence="2">DUF1772 domain-containing protein</fullName>
    </submittedName>
</protein>
<dbReference type="RefSeq" id="WP_125965987.1">
    <property type="nucleotide sequence ID" value="NZ_RXFQ01000012.1"/>
</dbReference>
<organism evidence="2 3">
    <name type="scientific">Variovorax beijingensis</name>
    <dbReference type="NCBI Taxonomy" id="2496117"/>
    <lineage>
        <taxon>Bacteria</taxon>
        <taxon>Pseudomonadati</taxon>
        <taxon>Pseudomonadota</taxon>
        <taxon>Betaproteobacteria</taxon>
        <taxon>Burkholderiales</taxon>
        <taxon>Comamonadaceae</taxon>
        <taxon>Variovorax</taxon>
    </lineage>
</organism>
<feature type="transmembrane region" description="Helical" evidence="1">
    <location>
        <begin position="52"/>
        <end position="71"/>
    </location>
</feature>
<evidence type="ECO:0000256" key="1">
    <source>
        <dbReference type="SAM" id="Phobius"/>
    </source>
</evidence>